<sequence length="501" mass="54882">MPINISSLRLHFLCGYFALGSFVWGYNIGILSTVYVHPGFKQALGHPSSSQTGLITAIYYLGTWLSYLFLSHPTSDLLGRRYAALVGMLVACFGSALIAGASGGPSGAYTMVIIGRIIGGLGIAVVSTSVPLYQSEIAPPKQRGKLVVMNHIGLVAGLAVAFWVGYGISHWDSPRGSSVGWRVSISLQFFPAAIMCLGMPFVPETPRWLLLRHRADEALKSLIYFREGTFSDEQIRDELQDIHRSIGAQMPTFTRWLELFSKPALFQRLWRAALLQFMAQMCGATAMKYYLPTLFRKLSLGTRLALMVGGIESTLKIGCTVIEMMIVDRAGRRNTMAAGALGMSIAMLINGALPIVYPNNANRASDYACIVFIFIYTFSYSLGFGPGAWVYGSEIFPTTHRAVGLNVAASFGAIGSIVTAQVWPVGIDNVGSNIYFYFMAINLACVPVIWFLYPETKKRPLETINVLFDNSDSIAQDWRSSRVEVINSGFGKEQTTVNIAE</sequence>
<feature type="transmembrane region" description="Helical" evidence="8">
    <location>
        <begin position="370"/>
        <end position="391"/>
    </location>
</feature>
<dbReference type="Pfam" id="PF00083">
    <property type="entry name" value="Sugar_tr"/>
    <property type="match status" value="1"/>
</dbReference>
<dbReference type="InParanoid" id="A0A0D2B4J5"/>
<evidence type="ECO:0000256" key="3">
    <source>
        <dbReference type="ARBA" id="ARBA00022448"/>
    </source>
</evidence>
<feature type="transmembrane region" description="Helical" evidence="8">
    <location>
        <begin position="180"/>
        <end position="202"/>
    </location>
</feature>
<feature type="transmembrane region" description="Helical" evidence="8">
    <location>
        <begin position="82"/>
        <end position="102"/>
    </location>
</feature>
<feature type="transmembrane region" description="Helical" evidence="8">
    <location>
        <begin position="338"/>
        <end position="358"/>
    </location>
</feature>
<keyword evidence="11" id="KW-1185">Reference proteome</keyword>
<feature type="transmembrane region" description="Helical" evidence="8">
    <location>
        <begin position="108"/>
        <end position="134"/>
    </location>
</feature>
<dbReference type="InterPro" id="IPR005828">
    <property type="entry name" value="MFS_sugar_transport-like"/>
</dbReference>
<organism evidence="10 11">
    <name type="scientific">Verruconis gallopava</name>
    <dbReference type="NCBI Taxonomy" id="253628"/>
    <lineage>
        <taxon>Eukaryota</taxon>
        <taxon>Fungi</taxon>
        <taxon>Dikarya</taxon>
        <taxon>Ascomycota</taxon>
        <taxon>Pezizomycotina</taxon>
        <taxon>Dothideomycetes</taxon>
        <taxon>Pleosporomycetidae</taxon>
        <taxon>Venturiales</taxon>
        <taxon>Sympoventuriaceae</taxon>
        <taxon>Verruconis</taxon>
    </lineage>
</organism>
<evidence type="ECO:0000259" key="9">
    <source>
        <dbReference type="PROSITE" id="PS50850"/>
    </source>
</evidence>
<dbReference type="PANTHER" id="PTHR48022">
    <property type="entry name" value="PLASTIDIC GLUCOSE TRANSPORTER 4"/>
    <property type="match status" value="1"/>
</dbReference>
<feature type="transmembrane region" description="Helical" evidence="8">
    <location>
        <begin position="403"/>
        <end position="422"/>
    </location>
</feature>
<name>A0A0D2B4J5_9PEZI</name>
<evidence type="ECO:0000256" key="6">
    <source>
        <dbReference type="ARBA" id="ARBA00023136"/>
    </source>
</evidence>
<comment type="subcellular location">
    <subcellularLocation>
        <location evidence="1">Membrane</location>
        <topology evidence="1">Multi-pass membrane protein</topology>
    </subcellularLocation>
</comment>
<keyword evidence="5 8" id="KW-1133">Transmembrane helix</keyword>
<feature type="transmembrane region" description="Helical" evidence="8">
    <location>
        <begin position="434"/>
        <end position="453"/>
    </location>
</feature>
<evidence type="ECO:0000313" key="11">
    <source>
        <dbReference type="Proteomes" id="UP000053259"/>
    </source>
</evidence>
<evidence type="ECO:0000313" key="10">
    <source>
        <dbReference type="EMBL" id="KIW06154.1"/>
    </source>
</evidence>
<dbReference type="GO" id="GO:0016020">
    <property type="term" value="C:membrane"/>
    <property type="evidence" value="ECO:0007669"/>
    <property type="project" value="UniProtKB-SubCell"/>
</dbReference>
<keyword evidence="4 8" id="KW-0812">Transmembrane</keyword>
<evidence type="ECO:0000256" key="1">
    <source>
        <dbReference type="ARBA" id="ARBA00004141"/>
    </source>
</evidence>
<dbReference type="HOGENOM" id="CLU_001265_30_3_1"/>
<proteinExistence type="inferred from homology"/>
<keyword evidence="6 8" id="KW-0472">Membrane</keyword>
<dbReference type="VEuPathDB" id="FungiDB:PV09_03316"/>
<evidence type="ECO:0000256" key="4">
    <source>
        <dbReference type="ARBA" id="ARBA00022692"/>
    </source>
</evidence>
<comment type="similarity">
    <text evidence="2 7">Belongs to the major facilitator superfamily. Sugar transporter (TC 2.A.1.1) family.</text>
</comment>
<feature type="transmembrane region" description="Helical" evidence="8">
    <location>
        <begin position="146"/>
        <end position="168"/>
    </location>
</feature>
<dbReference type="GO" id="GO:0005351">
    <property type="term" value="F:carbohydrate:proton symporter activity"/>
    <property type="evidence" value="ECO:0007669"/>
    <property type="project" value="TreeGrafter"/>
</dbReference>
<dbReference type="PANTHER" id="PTHR48022:SF14">
    <property type="entry name" value="MAJOR FACILITATOR SUPERFAMILY (MFS) PROFILE DOMAIN-CONTAINING PROTEIN-RELATED"/>
    <property type="match status" value="1"/>
</dbReference>
<dbReference type="GeneID" id="27311289"/>
<dbReference type="InterPro" id="IPR050360">
    <property type="entry name" value="MFS_Sugar_Transporters"/>
</dbReference>
<dbReference type="PRINTS" id="PR00171">
    <property type="entry name" value="SUGRTRNSPORT"/>
</dbReference>
<dbReference type="Proteomes" id="UP000053259">
    <property type="component" value="Unassembled WGS sequence"/>
</dbReference>
<dbReference type="FunFam" id="1.20.1250.20:FF:000134">
    <property type="entry name" value="MFS sugar transporter protein"/>
    <property type="match status" value="1"/>
</dbReference>
<feature type="transmembrane region" description="Helical" evidence="8">
    <location>
        <begin position="52"/>
        <end position="70"/>
    </location>
</feature>
<feature type="transmembrane region" description="Helical" evidence="8">
    <location>
        <begin position="12"/>
        <end position="32"/>
    </location>
</feature>
<gene>
    <name evidence="10" type="ORF">PV09_03316</name>
</gene>
<dbReference type="PROSITE" id="PS50850">
    <property type="entry name" value="MFS"/>
    <property type="match status" value="1"/>
</dbReference>
<dbReference type="NCBIfam" id="TIGR00879">
    <property type="entry name" value="SP"/>
    <property type="match status" value="1"/>
</dbReference>
<dbReference type="InterPro" id="IPR020846">
    <property type="entry name" value="MFS_dom"/>
</dbReference>
<accession>A0A0D2B4J5</accession>
<dbReference type="Gene3D" id="1.20.1250.20">
    <property type="entry name" value="MFS general substrate transporter like domains"/>
    <property type="match status" value="1"/>
</dbReference>
<dbReference type="InterPro" id="IPR036259">
    <property type="entry name" value="MFS_trans_sf"/>
</dbReference>
<evidence type="ECO:0000256" key="5">
    <source>
        <dbReference type="ARBA" id="ARBA00022989"/>
    </source>
</evidence>
<dbReference type="InterPro" id="IPR003663">
    <property type="entry name" value="Sugar/inositol_transpt"/>
</dbReference>
<reference evidence="10 11" key="1">
    <citation type="submission" date="2015-01" db="EMBL/GenBank/DDBJ databases">
        <title>The Genome Sequence of Ochroconis gallopava CBS43764.</title>
        <authorList>
            <consortium name="The Broad Institute Genomics Platform"/>
            <person name="Cuomo C."/>
            <person name="de Hoog S."/>
            <person name="Gorbushina A."/>
            <person name="Stielow B."/>
            <person name="Teixiera M."/>
            <person name="Abouelleil A."/>
            <person name="Chapman S.B."/>
            <person name="Priest M."/>
            <person name="Young S.K."/>
            <person name="Wortman J."/>
            <person name="Nusbaum C."/>
            <person name="Birren B."/>
        </authorList>
    </citation>
    <scope>NUCLEOTIDE SEQUENCE [LARGE SCALE GENOMIC DNA]</scope>
    <source>
        <strain evidence="10 11">CBS 43764</strain>
    </source>
</reference>
<feature type="domain" description="Major facilitator superfamily (MFS) profile" evidence="9">
    <location>
        <begin position="13"/>
        <end position="457"/>
    </location>
</feature>
<keyword evidence="3 7" id="KW-0813">Transport</keyword>
<evidence type="ECO:0000256" key="8">
    <source>
        <dbReference type="SAM" id="Phobius"/>
    </source>
</evidence>
<dbReference type="AlphaFoldDB" id="A0A0D2B4J5"/>
<dbReference type="SUPFAM" id="SSF103473">
    <property type="entry name" value="MFS general substrate transporter"/>
    <property type="match status" value="1"/>
</dbReference>
<dbReference type="OrthoDB" id="6612291at2759"/>
<dbReference type="EMBL" id="KN847536">
    <property type="protein sequence ID" value="KIW06154.1"/>
    <property type="molecule type" value="Genomic_DNA"/>
</dbReference>
<dbReference type="RefSeq" id="XP_016216023.1">
    <property type="nucleotide sequence ID" value="XM_016356500.1"/>
</dbReference>
<evidence type="ECO:0000256" key="2">
    <source>
        <dbReference type="ARBA" id="ARBA00010992"/>
    </source>
</evidence>
<protein>
    <recommendedName>
        <fullName evidence="9">Major facilitator superfamily (MFS) profile domain-containing protein</fullName>
    </recommendedName>
</protein>
<evidence type="ECO:0000256" key="7">
    <source>
        <dbReference type="RuleBase" id="RU003346"/>
    </source>
</evidence>